<gene>
    <name evidence="7" type="ORF">HZF10_13460</name>
</gene>
<evidence type="ECO:0000256" key="1">
    <source>
        <dbReference type="ARBA" id="ARBA00004141"/>
    </source>
</evidence>
<proteinExistence type="predicted"/>
<feature type="transmembrane region" description="Helical" evidence="5">
    <location>
        <begin position="119"/>
        <end position="137"/>
    </location>
</feature>
<protein>
    <recommendedName>
        <fullName evidence="6">Methylamine utilisation protein MauE domain-containing protein</fullName>
    </recommendedName>
</protein>
<name>A0A7Y8Y3P4_9FLAO</name>
<dbReference type="EMBL" id="JACBJI010000006">
    <property type="protein sequence ID" value="NYA71931.1"/>
    <property type="molecule type" value="Genomic_DNA"/>
</dbReference>
<evidence type="ECO:0000313" key="7">
    <source>
        <dbReference type="EMBL" id="NYA71931.1"/>
    </source>
</evidence>
<evidence type="ECO:0000256" key="3">
    <source>
        <dbReference type="ARBA" id="ARBA00022989"/>
    </source>
</evidence>
<dbReference type="GO" id="GO:0016020">
    <property type="term" value="C:membrane"/>
    <property type="evidence" value="ECO:0007669"/>
    <property type="project" value="UniProtKB-SubCell"/>
</dbReference>
<comment type="subcellular location">
    <subcellularLocation>
        <location evidence="1">Membrane</location>
        <topology evidence="1">Multi-pass membrane protein</topology>
    </subcellularLocation>
</comment>
<evidence type="ECO:0000259" key="6">
    <source>
        <dbReference type="Pfam" id="PF07291"/>
    </source>
</evidence>
<keyword evidence="8" id="KW-1185">Reference proteome</keyword>
<keyword evidence="4 5" id="KW-0472">Membrane</keyword>
<dbReference type="Pfam" id="PF07291">
    <property type="entry name" value="MauE"/>
    <property type="match status" value="1"/>
</dbReference>
<evidence type="ECO:0000256" key="4">
    <source>
        <dbReference type="ARBA" id="ARBA00023136"/>
    </source>
</evidence>
<accession>A0A7Y8Y3P4</accession>
<reference evidence="7 8" key="1">
    <citation type="submission" date="2020-07" db="EMBL/GenBank/DDBJ databases">
        <authorList>
            <person name="Sun Q."/>
        </authorList>
    </citation>
    <scope>NUCLEOTIDE SEQUENCE [LARGE SCALE GENOMIC DNA]</scope>
    <source>
        <strain evidence="7 8">MAH-1</strain>
    </source>
</reference>
<feature type="transmembrane region" description="Helical" evidence="5">
    <location>
        <begin position="78"/>
        <end position="99"/>
    </location>
</feature>
<sequence>MQNKAFFKKVFVDIVRFLYILLFVYASVSKLLEFDHFRIQLGKSPLLSVFAEVLVWAVPVGELLIVALLCLPKLRVAGLWASFFVMLLFTAYIAIMLNFSSYVPCSCGGILEDLDWTEHLVFNIAVSVLGLSALVMLRQDATSSKLFWAQAVSCLLVSFATVAALYGISEHEIHRNNAFIRRYPQHPVEQLNGYDLEFDSFYIAGFDEGNVYLGNVTAPRNLKRLDTALAKAVDFRIKLEGPSDYAFSSVQVKLLPPFFFLGDGTVPIIYKGSIADWRAKTFLQPSVFFSQWQPIDGNTFLVRTLDRTHANVLGSLSRQDGFGEAKGLIQKQSDGAFDTDGLLGYNRELRKLAYVYYYRNRFVTASPDFNGKYEGKTVDTVSKAQLKFAYEQQDKVRTLARPPLQVNKHSCTSGRYLFVMSDRLGRYEPGEMLKDARIVDVYDLVKRTYEFSFYLYDYKKEKVTGFEVNGHLLYGLTEHYLVRYRLKAANFDFTVADKTTP</sequence>
<feature type="transmembrane region" description="Helical" evidence="5">
    <location>
        <begin position="10"/>
        <end position="28"/>
    </location>
</feature>
<evidence type="ECO:0000256" key="5">
    <source>
        <dbReference type="SAM" id="Phobius"/>
    </source>
</evidence>
<feature type="domain" description="Methylamine utilisation protein MauE" evidence="6">
    <location>
        <begin position="9"/>
        <end position="134"/>
    </location>
</feature>
<dbReference type="AlphaFoldDB" id="A0A7Y8Y3P4"/>
<feature type="transmembrane region" description="Helical" evidence="5">
    <location>
        <begin position="146"/>
        <end position="168"/>
    </location>
</feature>
<keyword evidence="3 5" id="KW-1133">Transmembrane helix</keyword>
<dbReference type="RefSeq" id="WP_176006743.1">
    <property type="nucleotide sequence ID" value="NZ_JABWMI010000015.1"/>
</dbReference>
<organism evidence="7 8">
    <name type="scientific">Flavobacterium agri</name>
    <dbReference type="NCBI Taxonomy" id="2743471"/>
    <lineage>
        <taxon>Bacteria</taxon>
        <taxon>Pseudomonadati</taxon>
        <taxon>Bacteroidota</taxon>
        <taxon>Flavobacteriia</taxon>
        <taxon>Flavobacteriales</taxon>
        <taxon>Flavobacteriaceae</taxon>
        <taxon>Flavobacterium</taxon>
    </lineage>
</organism>
<dbReference type="GO" id="GO:0030416">
    <property type="term" value="P:methylamine metabolic process"/>
    <property type="evidence" value="ECO:0007669"/>
    <property type="project" value="InterPro"/>
</dbReference>
<dbReference type="Proteomes" id="UP000535020">
    <property type="component" value="Unassembled WGS sequence"/>
</dbReference>
<evidence type="ECO:0000256" key="2">
    <source>
        <dbReference type="ARBA" id="ARBA00022692"/>
    </source>
</evidence>
<comment type="caution">
    <text evidence="7">The sequence shown here is derived from an EMBL/GenBank/DDBJ whole genome shotgun (WGS) entry which is preliminary data.</text>
</comment>
<keyword evidence="2 5" id="KW-0812">Transmembrane</keyword>
<dbReference type="InterPro" id="IPR009908">
    <property type="entry name" value="Methylamine_util_MauE"/>
</dbReference>
<evidence type="ECO:0000313" key="8">
    <source>
        <dbReference type="Proteomes" id="UP000535020"/>
    </source>
</evidence>
<feature type="transmembrane region" description="Helical" evidence="5">
    <location>
        <begin position="48"/>
        <end position="71"/>
    </location>
</feature>